<comment type="subcellular location">
    <subcellularLocation>
        <location evidence="1">Membrane</location>
        <topology evidence="1">Single-pass type I membrane protein</topology>
    </subcellularLocation>
</comment>
<keyword evidence="3" id="KW-1015">Disulfide bond</keyword>
<dbReference type="Proteomes" id="UP000653454">
    <property type="component" value="Unassembled WGS sequence"/>
</dbReference>
<feature type="transmembrane region" description="Helical" evidence="7">
    <location>
        <begin position="178"/>
        <end position="202"/>
    </location>
</feature>
<organism evidence="9 10">
    <name type="scientific">Plutella xylostella</name>
    <name type="common">Diamondback moth</name>
    <name type="synonym">Plutella maculipennis</name>
    <dbReference type="NCBI Taxonomy" id="51655"/>
    <lineage>
        <taxon>Eukaryota</taxon>
        <taxon>Metazoa</taxon>
        <taxon>Ecdysozoa</taxon>
        <taxon>Arthropoda</taxon>
        <taxon>Hexapoda</taxon>
        <taxon>Insecta</taxon>
        <taxon>Pterygota</taxon>
        <taxon>Neoptera</taxon>
        <taxon>Endopterygota</taxon>
        <taxon>Lepidoptera</taxon>
        <taxon>Glossata</taxon>
        <taxon>Ditrysia</taxon>
        <taxon>Yponomeutoidea</taxon>
        <taxon>Plutellidae</taxon>
        <taxon>Plutella</taxon>
    </lineage>
</organism>
<dbReference type="SMART" id="SM00408">
    <property type="entry name" value="IGc2"/>
    <property type="match status" value="1"/>
</dbReference>
<proteinExistence type="predicted"/>
<keyword evidence="7" id="KW-0812">Transmembrane</keyword>
<evidence type="ECO:0000256" key="3">
    <source>
        <dbReference type="ARBA" id="ARBA00023157"/>
    </source>
</evidence>
<dbReference type="PANTHER" id="PTHR11640">
    <property type="entry name" value="NEPHRIN"/>
    <property type="match status" value="1"/>
</dbReference>
<feature type="domain" description="Ig-like" evidence="8">
    <location>
        <begin position="40"/>
        <end position="171"/>
    </location>
</feature>
<dbReference type="AlphaFoldDB" id="A0A8S4EJU4"/>
<dbReference type="GO" id="GO:0098609">
    <property type="term" value="P:cell-cell adhesion"/>
    <property type="evidence" value="ECO:0007669"/>
    <property type="project" value="TreeGrafter"/>
</dbReference>
<dbReference type="GO" id="GO:0005886">
    <property type="term" value="C:plasma membrane"/>
    <property type="evidence" value="ECO:0007669"/>
    <property type="project" value="TreeGrafter"/>
</dbReference>
<feature type="region of interest" description="Disordered" evidence="6">
    <location>
        <begin position="337"/>
        <end position="356"/>
    </location>
</feature>
<dbReference type="PANTHER" id="PTHR11640:SF31">
    <property type="entry name" value="IRREGULAR CHIASM C-ROUGHEST PROTEIN-RELATED"/>
    <property type="match status" value="1"/>
</dbReference>
<protein>
    <submittedName>
        <fullName evidence="9">(diamondback moth) hypothetical protein</fullName>
    </submittedName>
</protein>
<dbReference type="InterPro" id="IPR013783">
    <property type="entry name" value="Ig-like_fold"/>
</dbReference>
<gene>
    <name evidence="9" type="ORF">PLXY2_LOCUS5926</name>
</gene>
<dbReference type="InterPro" id="IPR003598">
    <property type="entry name" value="Ig_sub2"/>
</dbReference>
<keyword evidence="2 7" id="KW-0472">Membrane</keyword>
<name>A0A8S4EJU4_PLUXY</name>
<evidence type="ECO:0000256" key="1">
    <source>
        <dbReference type="ARBA" id="ARBA00004479"/>
    </source>
</evidence>
<evidence type="ECO:0000313" key="10">
    <source>
        <dbReference type="Proteomes" id="UP000653454"/>
    </source>
</evidence>
<comment type="caution">
    <text evidence="9">The sequence shown here is derived from an EMBL/GenBank/DDBJ whole genome shotgun (WGS) entry which is preliminary data.</text>
</comment>
<dbReference type="CDD" id="cd00096">
    <property type="entry name" value="Ig"/>
    <property type="match status" value="1"/>
</dbReference>
<accession>A0A8S4EJU4</accession>
<sequence>MSPLAEAALNECLAVEKQFLFHDDLRHPLFNTLYNPTGPPKILSNRTQFGSPGAAVRLECAALAVPRVDSIVWTYRGQEIDTIHDQVNSAAVRLKCAALAVPRVDSIVWTFRGQEIDTIHDQEYTFQEDLQPGGVVNSSLIIRDSQARHFGVYRCNVSNEYGSDCVDIVLTPHKTFPLLLVSFATVSAAVMLLITLALLLVLCQRKQRKNKLAQTVKKPDVTVTAEEFFKEDRNSNISDLKLELAHGNGHCEVDYSNTGSDSTLCSNAKLGGGVPLAGTVPLPSLQSKTYQSYRFSNDYSDPAYADCYKPNGYGNGYQTFGHFGHDYTPGSLRVTSPTAGDKLTPNRSVNGSLPRSMDSGSVVQFTQGNNSQTNSLKRALGVKALDSSHDLNSVSSNGDVPRLGNGALSRIDVRYAATYGNPHLRSGTALGFSQVNTAKPASTPAPPPYSSIRSSVVLPSGETQLYFSGRVFDP</sequence>
<keyword evidence="10" id="KW-1185">Reference proteome</keyword>
<keyword evidence="4" id="KW-0325">Glycoprotein</keyword>
<dbReference type="InterPro" id="IPR036179">
    <property type="entry name" value="Ig-like_dom_sf"/>
</dbReference>
<evidence type="ECO:0000256" key="2">
    <source>
        <dbReference type="ARBA" id="ARBA00023136"/>
    </source>
</evidence>
<dbReference type="PROSITE" id="PS50835">
    <property type="entry name" value="IG_LIKE"/>
    <property type="match status" value="1"/>
</dbReference>
<feature type="compositionally biased region" description="Polar residues" evidence="6">
    <location>
        <begin position="345"/>
        <end position="356"/>
    </location>
</feature>
<evidence type="ECO:0000256" key="7">
    <source>
        <dbReference type="SAM" id="Phobius"/>
    </source>
</evidence>
<evidence type="ECO:0000313" key="9">
    <source>
        <dbReference type="EMBL" id="CAG9116266.1"/>
    </source>
</evidence>
<keyword evidence="5" id="KW-0393">Immunoglobulin domain</keyword>
<evidence type="ECO:0000259" key="8">
    <source>
        <dbReference type="PROSITE" id="PS50835"/>
    </source>
</evidence>
<dbReference type="InterPro" id="IPR051275">
    <property type="entry name" value="Cell_adhesion_signaling"/>
</dbReference>
<dbReference type="InterPro" id="IPR007110">
    <property type="entry name" value="Ig-like_dom"/>
</dbReference>
<dbReference type="Pfam" id="PF13927">
    <property type="entry name" value="Ig_3"/>
    <property type="match status" value="1"/>
</dbReference>
<dbReference type="SUPFAM" id="SSF48726">
    <property type="entry name" value="Immunoglobulin"/>
    <property type="match status" value="1"/>
</dbReference>
<dbReference type="GO" id="GO:0050839">
    <property type="term" value="F:cell adhesion molecule binding"/>
    <property type="evidence" value="ECO:0007669"/>
    <property type="project" value="TreeGrafter"/>
</dbReference>
<dbReference type="Gene3D" id="2.60.40.10">
    <property type="entry name" value="Immunoglobulins"/>
    <property type="match status" value="1"/>
</dbReference>
<dbReference type="GO" id="GO:0005911">
    <property type="term" value="C:cell-cell junction"/>
    <property type="evidence" value="ECO:0007669"/>
    <property type="project" value="TreeGrafter"/>
</dbReference>
<evidence type="ECO:0000256" key="6">
    <source>
        <dbReference type="SAM" id="MobiDB-lite"/>
    </source>
</evidence>
<evidence type="ECO:0000256" key="5">
    <source>
        <dbReference type="ARBA" id="ARBA00023319"/>
    </source>
</evidence>
<reference evidence="9" key="1">
    <citation type="submission" date="2020-11" db="EMBL/GenBank/DDBJ databases">
        <authorList>
            <person name="Whiteford S."/>
        </authorList>
    </citation>
    <scope>NUCLEOTIDE SEQUENCE</scope>
</reference>
<evidence type="ECO:0000256" key="4">
    <source>
        <dbReference type="ARBA" id="ARBA00023180"/>
    </source>
</evidence>
<dbReference type="EMBL" id="CAJHNJ030000018">
    <property type="protein sequence ID" value="CAG9116266.1"/>
    <property type="molecule type" value="Genomic_DNA"/>
</dbReference>
<keyword evidence="7" id="KW-1133">Transmembrane helix</keyword>